<dbReference type="InterPro" id="IPR001789">
    <property type="entry name" value="Sig_transdc_resp-reg_receiver"/>
</dbReference>
<dbReference type="GO" id="GO:0003824">
    <property type="term" value="F:catalytic activity"/>
    <property type="evidence" value="ECO:0007669"/>
    <property type="project" value="UniProtKB-ARBA"/>
</dbReference>
<dbReference type="SMART" id="SM00448">
    <property type="entry name" value="REC"/>
    <property type="match status" value="1"/>
</dbReference>
<dbReference type="SUPFAM" id="SSF52172">
    <property type="entry name" value="CheY-like"/>
    <property type="match status" value="1"/>
</dbReference>
<dbReference type="InterPro" id="IPR000160">
    <property type="entry name" value="GGDEF_dom"/>
</dbReference>
<evidence type="ECO:0000313" key="6">
    <source>
        <dbReference type="EMBL" id="QCW84148.1"/>
    </source>
</evidence>
<dbReference type="KEGG" id="mbur:EQU24_19340"/>
<dbReference type="Gene3D" id="3.20.20.450">
    <property type="entry name" value="EAL domain"/>
    <property type="match status" value="1"/>
</dbReference>
<feature type="domain" description="EAL" evidence="4">
    <location>
        <begin position="316"/>
        <end position="570"/>
    </location>
</feature>
<keyword evidence="7" id="KW-1185">Reference proteome</keyword>
<dbReference type="AlphaFoldDB" id="A0A4P9URN6"/>
<evidence type="ECO:0000256" key="1">
    <source>
        <dbReference type="ARBA" id="ARBA00001946"/>
    </source>
</evidence>
<dbReference type="PANTHER" id="PTHR44757:SF2">
    <property type="entry name" value="BIOFILM ARCHITECTURE MAINTENANCE PROTEIN MBAA"/>
    <property type="match status" value="1"/>
</dbReference>
<keyword evidence="2" id="KW-0597">Phosphoprotein</keyword>
<dbReference type="InterPro" id="IPR011006">
    <property type="entry name" value="CheY-like_superfamily"/>
</dbReference>
<evidence type="ECO:0000259" key="3">
    <source>
        <dbReference type="PROSITE" id="PS50110"/>
    </source>
</evidence>
<dbReference type="InterPro" id="IPR035919">
    <property type="entry name" value="EAL_sf"/>
</dbReference>
<comment type="cofactor">
    <cofactor evidence="1">
        <name>Mg(2+)</name>
        <dbReference type="ChEBI" id="CHEBI:18420"/>
    </cofactor>
</comment>
<dbReference type="PROSITE" id="PS50883">
    <property type="entry name" value="EAL"/>
    <property type="match status" value="1"/>
</dbReference>
<dbReference type="Pfam" id="PF00990">
    <property type="entry name" value="GGDEF"/>
    <property type="match status" value="1"/>
</dbReference>
<dbReference type="InterPro" id="IPR029787">
    <property type="entry name" value="Nucleotide_cyclase"/>
</dbReference>
<dbReference type="SUPFAM" id="SSF55073">
    <property type="entry name" value="Nucleotide cyclase"/>
    <property type="match status" value="1"/>
</dbReference>
<dbReference type="CDD" id="cd01949">
    <property type="entry name" value="GGDEF"/>
    <property type="match status" value="1"/>
</dbReference>
<dbReference type="EMBL" id="CP035467">
    <property type="protein sequence ID" value="QCW84148.1"/>
    <property type="molecule type" value="Genomic_DNA"/>
</dbReference>
<dbReference type="Pfam" id="PF00563">
    <property type="entry name" value="EAL"/>
    <property type="match status" value="1"/>
</dbReference>
<evidence type="ECO:0000256" key="2">
    <source>
        <dbReference type="PROSITE-ProRule" id="PRU00169"/>
    </source>
</evidence>
<feature type="domain" description="GGDEF" evidence="5">
    <location>
        <begin position="171"/>
        <end position="304"/>
    </location>
</feature>
<sequence>MMSQVAAKVLLIEDNPGDVKLVQVLLESSDEHQQPFELIRVGQLSDAFPLLSKGGIMAILLDLGLPDGNGIDTLIRVHAAAPMIPIVVLSAEEDEMLAIRSVQLGAQDFLVKQGISGMLLRRAICYAMERKRLMEQLQYLAHYDVLTGLANRKLFYDRLKHDVIGAKRSKKSLALIFLDLNDFKQVNDSLGHHAGDELLKNVAKRLSGSVRASDCVARMGGDEFTIILNGLNNAEEAALIADKILKALVEPFQLGGSVMVIRASLGIATYPDDSDELDKLIGAADSAMYKAKESGSEKISRFCFYSAAMTAKVQHEVKKVHQLKRAHENGEFELYYQPEVDVHSGKIIGMEALLRWRHPNQGVLTPSSFMQDLEDTGLIVPIGEWVIRKACEQCKVWQDQGFPTLTVSINISAKQFRHNGFADGVLGAIDQLSVNPALVELGFNEETLWEEEARSVIVLDRLSKAGVKLSLDHFGSGSISFKTLTRFPIHAIKIDHALIAQASSDSAETAIAKAAIEIAHVFNIKGLAGGIETQDQLDWARRIACDEVQGHLYSKPLPVDEATELMARHDFLSPQD</sequence>
<dbReference type="SMART" id="SM00052">
    <property type="entry name" value="EAL"/>
    <property type="match status" value="1"/>
</dbReference>
<evidence type="ECO:0000259" key="4">
    <source>
        <dbReference type="PROSITE" id="PS50883"/>
    </source>
</evidence>
<accession>A0A4P9URN6</accession>
<dbReference type="InterPro" id="IPR043128">
    <property type="entry name" value="Rev_trsase/Diguanyl_cyclase"/>
</dbReference>
<protein>
    <submittedName>
        <fullName evidence="6">GGDEF domain-containing response regulator</fullName>
    </submittedName>
</protein>
<dbReference type="RefSeq" id="WP_017841986.1">
    <property type="nucleotide sequence ID" value="NZ_CP035467.1"/>
</dbReference>
<dbReference type="FunFam" id="3.30.70.270:FF:000001">
    <property type="entry name" value="Diguanylate cyclase domain protein"/>
    <property type="match status" value="1"/>
</dbReference>
<evidence type="ECO:0000313" key="7">
    <source>
        <dbReference type="Proteomes" id="UP000305881"/>
    </source>
</evidence>
<dbReference type="STRING" id="675511.GCA_000341735_03570"/>
<dbReference type="NCBIfam" id="TIGR00254">
    <property type="entry name" value="GGDEF"/>
    <property type="match status" value="1"/>
</dbReference>
<dbReference type="GO" id="GO:0000160">
    <property type="term" value="P:phosphorelay signal transduction system"/>
    <property type="evidence" value="ECO:0007669"/>
    <property type="project" value="InterPro"/>
</dbReference>
<dbReference type="Gene3D" id="3.40.50.2300">
    <property type="match status" value="1"/>
</dbReference>
<dbReference type="SMART" id="SM00267">
    <property type="entry name" value="GGDEF"/>
    <property type="match status" value="1"/>
</dbReference>
<feature type="modified residue" description="4-aspartylphosphate" evidence="2">
    <location>
        <position position="62"/>
    </location>
</feature>
<dbReference type="CDD" id="cd00156">
    <property type="entry name" value="REC"/>
    <property type="match status" value="1"/>
</dbReference>
<dbReference type="CDD" id="cd01948">
    <property type="entry name" value="EAL"/>
    <property type="match status" value="1"/>
</dbReference>
<dbReference type="PROSITE" id="PS50887">
    <property type="entry name" value="GGDEF"/>
    <property type="match status" value="1"/>
</dbReference>
<dbReference type="InterPro" id="IPR001633">
    <property type="entry name" value="EAL_dom"/>
</dbReference>
<dbReference type="PANTHER" id="PTHR44757">
    <property type="entry name" value="DIGUANYLATE CYCLASE DGCP"/>
    <property type="match status" value="1"/>
</dbReference>
<reference evidence="7" key="1">
    <citation type="journal article" date="2019" name="J. Bacteriol.">
        <title>A Mutagenic Screen Identifies a TonB-Dependent Receptor Required for the Lanthanide Metal Switch in the Type I Methanotroph 'Methylotuvimicrobium buryatense' 5GB1C.</title>
        <authorList>
            <person name="Groom J.D."/>
            <person name="Ford S.M."/>
            <person name="Pesesky M.W."/>
            <person name="Lidstrom M.E."/>
        </authorList>
    </citation>
    <scope>NUCLEOTIDE SEQUENCE [LARGE SCALE GENOMIC DNA]</scope>
    <source>
        <strain evidence="7">5GB1C</strain>
    </source>
</reference>
<name>A0A4P9URN6_METBY</name>
<dbReference type="PROSITE" id="PS50110">
    <property type="entry name" value="RESPONSE_REGULATORY"/>
    <property type="match status" value="1"/>
</dbReference>
<dbReference type="Pfam" id="PF00072">
    <property type="entry name" value="Response_reg"/>
    <property type="match status" value="1"/>
</dbReference>
<feature type="domain" description="Response regulatory" evidence="3">
    <location>
        <begin position="8"/>
        <end position="127"/>
    </location>
</feature>
<evidence type="ECO:0000259" key="5">
    <source>
        <dbReference type="PROSITE" id="PS50887"/>
    </source>
</evidence>
<dbReference type="SUPFAM" id="SSF141868">
    <property type="entry name" value="EAL domain-like"/>
    <property type="match status" value="1"/>
</dbReference>
<dbReference type="Gene3D" id="3.30.70.270">
    <property type="match status" value="1"/>
</dbReference>
<dbReference type="InterPro" id="IPR052155">
    <property type="entry name" value="Biofilm_reg_signaling"/>
</dbReference>
<dbReference type="OrthoDB" id="9804951at2"/>
<dbReference type="Proteomes" id="UP000305881">
    <property type="component" value="Chromosome"/>
</dbReference>
<organism evidence="6 7">
    <name type="scientific">Methylotuvimicrobium buryatense</name>
    <name type="common">Methylomicrobium buryatense</name>
    <dbReference type="NCBI Taxonomy" id="95641"/>
    <lineage>
        <taxon>Bacteria</taxon>
        <taxon>Pseudomonadati</taxon>
        <taxon>Pseudomonadota</taxon>
        <taxon>Gammaproteobacteria</taxon>
        <taxon>Methylococcales</taxon>
        <taxon>Methylococcaceae</taxon>
        <taxon>Methylotuvimicrobium</taxon>
    </lineage>
</organism>
<proteinExistence type="predicted"/>
<gene>
    <name evidence="6" type="ORF">EQU24_19340</name>
</gene>